<comment type="caution">
    <text evidence="2">The sequence shown here is derived from an EMBL/GenBank/DDBJ whole genome shotgun (WGS) entry which is preliminary data.</text>
</comment>
<evidence type="ECO:0000313" key="3">
    <source>
        <dbReference type="Proteomes" id="UP000051530"/>
    </source>
</evidence>
<reference evidence="2 3" key="1">
    <citation type="submission" date="2015-07" db="EMBL/GenBank/DDBJ databases">
        <title>The genome of Pseudoloma neurophilia, a relevant intracellular parasite of the zebrafish.</title>
        <authorList>
            <person name="Ndikumana S."/>
            <person name="Pelin A."/>
            <person name="Sanders J."/>
            <person name="Corradi N."/>
        </authorList>
    </citation>
    <scope>NUCLEOTIDE SEQUENCE [LARGE SCALE GENOMIC DNA]</scope>
    <source>
        <strain evidence="2 3">MK1</strain>
    </source>
</reference>
<evidence type="ECO:0000256" key="1">
    <source>
        <dbReference type="SAM" id="MobiDB-lite"/>
    </source>
</evidence>
<protein>
    <submittedName>
        <fullName evidence="2">Uncharacterized protein</fullName>
    </submittedName>
</protein>
<proteinExistence type="predicted"/>
<gene>
    <name evidence="2" type="ORF">M153_3400019056</name>
</gene>
<organism evidence="2 3">
    <name type="scientific">Pseudoloma neurophilia</name>
    <dbReference type="NCBI Taxonomy" id="146866"/>
    <lineage>
        <taxon>Eukaryota</taxon>
        <taxon>Fungi</taxon>
        <taxon>Fungi incertae sedis</taxon>
        <taxon>Microsporidia</taxon>
        <taxon>Pseudoloma</taxon>
    </lineage>
</organism>
<dbReference type="EMBL" id="LGUB01000008">
    <property type="protein sequence ID" value="KRH95049.1"/>
    <property type="molecule type" value="Genomic_DNA"/>
</dbReference>
<accession>A0A0R0M0K7</accession>
<feature type="region of interest" description="Disordered" evidence="1">
    <location>
        <begin position="302"/>
        <end position="327"/>
    </location>
</feature>
<evidence type="ECO:0000313" key="2">
    <source>
        <dbReference type="EMBL" id="KRH95049.1"/>
    </source>
</evidence>
<name>A0A0R0M0K7_9MICR</name>
<dbReference type="Proteomes" id="UP000051530">
    <property type="component" value="Unassembled WGS sequence"/>
</dbReference>
<dbReference type="AlphaFoldDB" id="A0A0R0M0K7"/>
<sequence length="543" mass="62910">MVPIVFLSFLFGSRGQNEEIRTEDFMNFSNPIDSRENRKTQNINHFIELNHDLEGDNLQESYNLADIHALEQNNMASDSFCEIPYDSSFMNIENIPSKSLFDPTSDQKLLYDEIEFFLDSTSFEMPNPAIGTPAYSFEPECQCVGLCLCITTQKPDINPIDIDSAYHIYSDILSSDIILTNKQDQKDEMKNKDILQCESSQIECETEANLNSTEQSNEQTIYQNTTENILSPVQNNIFTLQSSTRLNHNNPEQIEKLYLDYLNKMAETSQVETNFLAKRDEIQSTVQPSTSQEIVIPGLKNEKKRKYPEEKNEIDESETMNNSMSKKTFPCFHSGESQTCSNRSENKLLVNQAKTIYDPDGRDYEEELDFHLKNCNYYAHSQLKRLIIKINYENSQITNVKYVTIQSNQKIPKTEKSKKILYIFGTFIYKPSTGGSTFTVRVPKLFEDEAQFENNEFRPASAFVQITTDDEYNLTLKMSRINVERQLPTVSFKLDNGAELVPNRFYAYHFKQVIRFEINRRANGRVYYIFEYKPEKDVSGINS</sequence>
<dbReference type="VEuPathDB" id="MicrosporidiaDB:M153_3400019056"/>
<keyword evidence="3" id="KW-1185">Reference proteome</keyword>